<dbReference type="PROSITE" id="PS51186">
    <property type="entry name" value="GNAT"/>
    <property type="match status" value="1"/>
</dbReference>
<evidence type="ECO:0000259" key="1">
    <source>
        <dbReference type="PROSITE" id="PS51186"/>
    </source>
</evidence>
<feature type="domain" description="N-acetyltransferase" evidence="1">
    <location>
        <begin position="9"/>
        <end position="176"/>
    </location>
</feature>
<comment type="caution">
    <text evidence="2">The sequence shown here is derived from an EMBL/GenBank/DDBJ whole genome shotgun (WGS) entry which is preliminary data.</text>
</comment>
<dbReference type="Pfam" id="PF00583">
    <property type="entry name" value="Acetyltransf_1"/>
    <property type="match status" value="1"/>
</dbReference>
<name>A0ABT9YMH0_9BACI</name>
<keyword evidence="3" id="KW-1185">Reference proteome</keyword>
<proteinExistence type="predicted"/>
<dbReference type="EMBL" id="JAUSUA010000006">
    <property type="protein sequence ID" value="MDQ0208680.1"/>
    <property type="molecule type" value="Genomic_DNA"/>
</dbReference>
<dbReference type="SUPFAM" id="SSF55729">
    <property type="entry name" value="Acyl-CoA N-acyltransferases (Nat)"/>
    <property type="match status" value="1"/>
</dbReference>
<gene>
    <name evidence="2" type="ORF">J2S05_003492</name>
</gene>
<dbReference type="RefSeq" id="WP_306984921.1">
    <property type="nucleotide sequence ID" value="NZ_JAUSUA010000006.1"/>
</dbReference>
<dbReference type="InterPro" id="IPR016181">
    <property type="entry name" value="Acyl_CoA_acyltransferase"/>
</dbReference>
<accession>A0ABT9YMH0</accession>
<sequence>MYTKEGDQLETRRLNHLDLSAIRELMLDVISRLPSQELFAMDDERYFLDILNGTGEVYGVFRKEELVAFSVLAFPGVSESNLGIEFGIPERERSLVAALDSTVVHESVRGLGLQRYFHELRETRAKESGCLYLYSTVHPQNHASIKNLEAAGFTLQFTRPMYGGKDRHCYMKRLSR</sequence>
<dbReference type="Gene3D" id="3.40.630.30">
    <property type="match status" value="1"/>
</dbReference>
<dbReference type="Proteomes" id="UP001225034">
    <property type="component" value="Unassembled WGS sequence"/>
</dbReference>
<protein>
    <submittedName>
        <fullName evidence="2">GNAT superfamily N-acetyltransferase</fullName>
    </submittedName>
</protein>
<dbReference type="InterPro" id="IPR000182">
    <property type="entry name" value="GNAT_dom"/>
</dbReference>
<reference evidence="2 3" key="1">
    <citation type="submission" date="2023-07" db="EMBL/GenBank/DDBJ databases">
        <title>Genomic Encyclopedia of Type Strains, Phase IV (KMG-IV): sequencing the most valuable type-strain genomes for metagenomic binning, comparative biology and taxonomic classification.</title>
        <authorList>
            <person name="Goeker M."/>
        </authorList>
    </citation>
    <scope>NUCLEOTIDE SEQUENCE [LARGE SCALE GENOMIC DNA]</scope>
    <source>
        <strain evidence="2 3">DSM 19154</strain>
    </source>
</reference>
<evidence type="ECO:0000313" key="2">
    <source>
        <dbReference type="EMBL" id="MDQ0208680.1"/>
    </source>
</evidence>
<organism evidence="2 3">
    <name type="scientific">Alkalicoccobacillus murimartini</name>
    <dbReference type="NCBI Taxonomy" id="171685"/>
    <lineage>
        <taxon>Bacteria</taxon>
        <taxon>Bacillati</taxon>
        <taxon>Bacillota</taxon>
        <taxon>Bacilli</taxon>
        <taxon>Bacillales</taxon>
        <taxon>Bacillaceae</taxon>
        <taxon>Alkalicoccobacillus</taxon>
    </lineage>
</organism>
<evidence type="ECO:0000313" key="3">
    <source>
        <dbReference type="Proteomes" id="UP001225034"/>
    </source>
</evidence>